<accession>A0A427B343</accession>
<reference evidence="2 3" key="1">
    <citation type="journal article" date="2014" name="Agronomy (Basel)">
        <title>A Draft Genome Sequence for Ensete ventricosum, the Drought-Tolerant Tree Against Hunger.</title>
        <authorList>
            <person name="Harrison J."/>
            <person name="Moore K.A."/>
            <person name="Paszkiewicz K."/>
            <person name="Jones T."/>
            <person name="Grant M."/>
            <person name="Ambacheew D."/>
            <person name="Muzemil S."/>
            <person name="Studholme D.J."/>
        </authorList>
    </citation>
    <scope>NUCLEOTIDE SEQUENCE [LARGE SCALE GENOMIC DNA]</scope>
</reference>
<comment type="caution">
    <text evidence="2">The sequence shown here is derived from an EMBL/GenBank/DDBJ whole genome shotgun (WGS) entry which is preliminary data.</text>
</comment>
<evidence type="ECO:0000256" key="1">
    <source>
        <dbReference type="SAM" id="MobiDB-lite"/>
    </source>
</evidence>
<evidence type="ECO:0000313" key="2">
    <source>
        <dbReference type="EMBL" id="RRT82881.1"/>
    </source>
</evidence>
<evidence type="ECO:0000313" key="3">
    <source>
        <dbReference type="Proteomes" id="UP000287651"/>
    </source>
</evidence>
<dbReference type="AlphaFoldDB" id="A0A427B343"/>
<dbReference type="Proteomes" id="UP000287651">
    <property type="component" value="Unassembled WGS sequence"/>
</dbReference>
<proteinExistence type="predicted"/>
<name>A0A427B343_ENSVE</name>
<organism evidence="2 3">
    <name type="scientific">Ensete ventricosum</name>
    <name type="common">Abyssinian banana</name>
    <name type="synonym">Musa ensete</name>
    <dbReference type="NCBI Taxonomy" id="4639"/>
    <lineage>
        <taxon>Eukaryota</taxon>
        <taxon>Viridiplantae</taxon>
        <taxon>Streptophyta</taxon>
        <taxon>Embryophyta</taxon>
        <taxon>Tracheophyta</taxon>
        <taxon>Spermatophyta</taxon>
        <taxon>Magnoliopsida</taxon>
        <taxon>Liliopsida</taxon>
        <taxon>Zingiberales</taxon>
        <taxon>Musaceae</taxon>
        <taxon>Ensete</taxon>
    </lineage>
</organism>
<protein>
    <submittedName>
        <fullName evidence="2">Uncharacterized protein</fullName>
    </submittedName>
</protein>
<sequence length="127" mass="13159">MAATAVSVWPHLHPGPSSFFSMIAFTTEYVGACLGPAATACASTGGDAVPDAGSGTGMRSGKRPYDSVHRPTLLHRAPGAVGITSARKGQGYGSHLTTTRRRRSPIARTRSPYRIATSNSDEGGEEG</sequence>
<feature type="region of interest" description="Disordered" evidence="1">
    <location>
        <begin position="46"/>
        <end position="127"/>
    </location>
</feature>
<dbReference type="EMBL" id="AMZH03000606">
    <property type="protein sequence ID" value="RRT82881.1"/>
    <property type="molecule type" value="Genomic_DNA"/>
</dbReference>
<gene>
    <name evidence="2" type="ORF">B296_00016811</name>
</gene>